<reference evidence="4" key="1">
    <citation type="submission" date="2016-06" db="UniProtKB">
        <authorList>
            <consortium name="WormBaseParasite"/>
        </authorList>
    </citation>
    <scope>IDENTIFICATION</scope>
</reference>
<keyword evidence="3" id="KW-1185">Reference proteome</keyword>
<evidence type="ECO:0000313" key="4">
    <source>
        <dbReference type="WBParaSite" id="SSLN_0001137601-mRNA-1"/>
    </source>
</evidence>
<name>A0A183T3A5_SCHSO</name>
<dbReference type="AlphaFoldDB" id="A0A183T3A5"/>
<sequence>MPNLFESAERLYRRISGANTSGAATKNYGSRKHATDSKSAGGSTSSPFRWAEQNNYSARSPSSTNLATSEEASDECLDGSIDSNNLLSPRAHPPGDLTAVSSSSSTSDGDAAYDEIDNQAEDAAGAASEPVDEDLDGLEPQEAYRRNQHFRRSIQKAQASRSADFEDRITVPASIGPSRYPSDERVRLSASTPSSSAGEDEAEEEDEEEDDGHADLAANGSRAGCSASRSPSNAFVPRTGVQWPTDSPQTLLELMPKMRCALGPQTTQFVRAICQRSSCRCLLRGHDTLMLFPLFDAILCEATWEKILDNHSAGSRSSAHFLSRLHAHVPASTSETLAKLIMFRQCRGWYEVMNENHEAVPHWTTVEDLRRARPPIFLVRRELRCLVAPQHLWLPPAQPSQAPNLENSAPPPVPISSSAVSEAMTLNAISASTACTLKPGTLLTYVDFLPSCSVKRGKKVKQLPLVLAVEKQRSTRQLETAQMVPRKLYYLGTEEASSLAVFPPKLALSPLAGPENISGVHMLSSLLRKFRLPLSISPVAVPERRLNGGSNISSLSGDSGGVDYATAQSSKPVNIFPTVPGISFTERNFIRLRALQRGDILIVAPIDAPDRFFLITPTLLQDHLFQIGFSEDPIYHRLAASHRNRTTNFLSTAHPRESLSYLLRYLKNVTNEPRPPISSKFLEICRAQTQSSSQHFEISSALAKVIYKETGRDPRVGPDCNFTPEQVDQVYEELDDLYFFTRNGYFPPKNRQRRAITSTIRNVGAPDSPSETCPVGQRTFLNKVATGSPLTPNHLSLGGQRHMPIAEQLLAASLNISTSK</sequence>
<feature type="compositionally biased region" description="Acidic residues" evidence="1">
    <location>
        <begin position="198"/>
        <end position="212"/>
    </location>
</feature>
<feature type="compositionally biased region" description="Polar residues" evidence="1">
    <location>
        <begin position="17"/>
        <end position="28"/>
    </location>
</feature>
<gene>
    <name evidence="2" type="ORF">SSLN_LOCUS10953</name>
</gene>
<feature type="region of interest" description="Disordered" evidence="1">
    <location>
        <begin position="15"/>
        <end position="112"/>
    </location>
</feature>
<organism evidence="4">
    <name type="scientific">Schistocephalus solidus</name>
    <name type="common">Tapeworm</name>
    <dbReference type="NCBI Taxonomy" id="70667"/>
    <lineage>
        <taxon>Eukaryota</taxon>
        <taxon>Metazoa</taxon>
        <taxon>Spiralia</taxon>
        <taxon>Lophotrochozoa</taxon>
        <taxon>Platyhelminthes</taxon>
        <taxon>Cestoda</taxon>
        <taxon>Eucestoda</taxon>
        <taxon>Diphyllobothriidea</taxon>
        <taxon>Diphyllobothriidae</taxon>
        <taxon>Schistocephalus</taxon>
    </lineage>
</organism>
<feature type="compositionally biased region" description="Polar residues" evidence="1">
    <location>
        <begin position="37"/>
        <end position="70"/>
    </location>
</feature>
<feature type="region of interest" description="Disordered" evidence="1">
    <location>
        <begin position="145"/>
        <end position="242"/>
    </location>
</feature>
<proteinExistence type="predicted"/>
<dbReference type="Proteomes" id="UP000275846">
    <property type="component" value="Unassembled WGS sequence"/>
</dbReference>
<dbReference type="EMBL" id="UYSU01036193">
    <property type="protein sequence ID" value="VDL97338.1"/>
    <property type="molecule type" value="Genomic_DNA"/>
</dbReference>
<evidence type="ECO:0000313" key="3">
    <source>
        <dbReference type="Proteomes" id="UP000275846"/>
    </source>
</evidence>
<reference evidence="2 3" key="2">
    <citation type="submission" date="2018-11" db="EMBL/GenBank/DDBJ databases">
        <authorList>
            <consortium name="Pathogen Informatics"/>
        </authorList>
    </citation>
    <scope>NUCLEOTIDE SEQUENCE [LARGE SCALE GENOMIC DNA]</scope>
    <source>
        <strain evidence="2 3">NST_G2</strain>
    </source>
</reference>
<dbReference type="WBParaSite" id="SSLN_0001137601-mRNA-1">
    <property type="protein sequence ID" value="SSLN_0001137601-mRNA-1"/>
    <property type="gene ID" value="SSLN_0001137601"/>
</dbReference>
<accession>A0A183T3A5</accession>
<dbReference type="OrthoDB" id="6077228at2759"/>
<protein>
    <submittedName>
        <fullName evidence="2 4">Uncharacterized protein</fullName>
    </submittedName>
</protein>
<evidence type="ECO:0000313" key="2">
    <source>
        <dbReference type="EMBL" id="VDL97338.1"/>
    </source>
</evidence>
<evidence type="ECO:0000256" key="1">
    <source>
        <dbReference type="SAM" id="MobiDB-lite"/>
    </source>
</evidence>